<feature type="non-terminal residue" evidence="2">
    <location>
        <position position="1"/>
    </location>
</feature>
<name>A0A699YQZ0_HAELA</name>
<keyword evidence="2" id="KW-0808">Transferase</keyword>
<accession>A0A699YQZ0</accession>
<evidence type="ECO:0000313" key="2">
    <source>
        <dbReference type="EMBL" id="GFH11655.1"/>
    </source>
</evidence>
<dbReference type="Proteomes" id="UP000485058">
    <property type="component" value="Unassembled WGS sequence"/>
</dbReference>
<dbReference type="InterPro" id="IPR011009">
    <property type="entry name" value="Kinase-like_dom_sf"/>
</dbReference>
<sequence length="94" mass="10084">MFAVAVKQQPLPFSLPPTRCPPQLARLVMLCMDHDPIRRPSALEAVRELALLQQRLFPVLPPPALTATSGSQGSGSEPNNSSHNKNNSINGTSA</sequence>
<gene>
    <name evidence="2" type="ORF">HaLaN_07189</name>
</gene>
<comment type="caution">
    <text evidence="2">The sequence shown here is derived from an EMBL/GenBank/DDBJ whole genome shotgun (WGS) entry which is preliminary data.</text>
</comment>
<evidence type="ECO:0000313" key="3">
    <source>
        <dbReference type="Proteomes" id="UP000485058"/>
    </source>
</evidence>
<organism evidence="2 3">
    <name type="scientific">Haematococcus lacustris</name>
    <name type="common">Green alga</name>
    <name type="synonym">Haematococcus pluvialis</name>
    <dbReference type="NCBI Taxonomy" id="44745"/>
    <lineage>
        <taxon>Eukaryota</taxon>
        <taxon>Viridiplantae</taxon>
        <taxon>Chlorophyta</taxon>
        <taxon>core chlorophytes</taxon>
        <taxon>Chlorophyceae</taxon>
        <taxon>CS clade</taxon>
        <taxon>Chlamydomonadales</taxon>
        <taxon>Haematococcaceae</taxon>
        <taxon>Haematococcus</taxon>
    </lineage>
</organism>
<feature type="region of interest" description="Disordered" evidence="1">
    <location>
        <begin position="61"/>
        <end position="94"/>
    </location>
</feature>
<keyword evidence="3" id="KW-1185">Reference proteome</keyword>
<dbReference type="Gene3D" id="1.10.510.10">
    <property type="entry name" value="Transferase(Phosphotransferase) domain 1"/>
    <property type="match status" value="1"/>
</dbReference>
<dbReference type="GO" id="GO:0016301">
    <property type="term" value="F:kinase activity"/>
    <property type="evidence" value="ECO:0007669"/>
    <property type="project" value="UniProtKB-KW"/>
</dbReference>
<evidence type="ECO:0000256" key="1">
    <source>
        <dbReference type="SAM" id="MobiDB-lite"/>
    </source>
</evidence>
<proteinExistence type="predicted"/>
<reference evidence="2 3" key="1">
    <citation type="submission" date="2020-02" db="EMBL/GenBank/DDBJ databases">
        <title>Draft genome sequence of Haematococcus lacustris strain NIES-144.</title>
        <authorList>
            <person name="Morimoto D."/>
            <person name="Nakagawa S."/>
            <person name="Yoshida T."/>
            <person name="Sawayama S."/>
        </authorList>
    </citation>
    <scope>NUCLEOTIDE SEQUENCE [LARGE SCALE GENOMIC DNA]</scope>
    <source>
        <strain evidence="2 3">NIES-144</strain>
    </source>
</reference>
<protein>
    <submittedName>
        <fullName evidence="2">Protein kinase domain-containing protein</fullName>
    </submittedName>
</protein>
<dbReference type="SUPFAM" id="SSF56112">
    <property type="entry name" value="Protein kinase-like (PK-like)"/>
    <property type="match status" value="1"/>
</dbReference>
<dbReference type="AlphaFoldDB" id="A0A699YQZ0"/>
<keyword evidence="2" id="KW-0418">Kinase</keyword>
<feature type="compositionally biased region" description="Low complexity" evidence="1">
    <location>
        <begin position="76"/>
        <end position="94"/>
    </location>
</feature>
<dbReference type="EMBL" id="BLLF01000423">
    <property type="protein sequence ID" value="GFH11655.1"/>
    <property type="molecule type" value="Genomic_DNA"/>
</dbReference>
<feature type="compositionally biased region" description="Polar residues" evidence="1">
    <location>
        <begin position="66"/>
        <end position="75"/>
    </location>
</feature>